<accession>A0A9Q0AI07</accession>
<reference evidence="3" key="1">
    <citation type="submission" date="2021-03" db="EMBL/GenBank/DDBJ databases">
        <title>Revisited historic fungal species revealed as producer of novel bioactive compounds through whole genome sequencing and comparative genomics.</title>
        <authorList>
            <person name="Vignolle G.A."/>
            <person name="Hochenegger N."/>
            <person name="Mach R.L."/>
            <person name="Mach-Aigner A.R."/>
            <person name="Javad Rahimi M."/>
            <person name="Salim K.A."/>
            <person name="Chan C.M."/>
            <person name="Lim L.B.L."/>
            <person name="Cai F."/>
            <person name="Druzhinina I.S."/>
            <person name="U'Ren J.M."/>
            <person name="Derntl C."/>
        </authorList>
    </citation>
    <scope>NUCLEOTIDE SEQUENCE</scope>
    <source>
        <strain evidence="3">TUCIM 5799</strain>
    </source>
</reference>
<proteinExistence type="predicted"/>
<evidence type="ECO:0000313" key="4">
    <source>
        <dbReference type="Proteomes" id="UP000829685"/>
    </source>
</evidence>
<dbReference type="SUPFAM" id="SSF53098">
    <property type="entry name" value="Ribonuclease H-like"/>
    <property type="match status" value="1"/>
</dbReference>
<dbReference type="InterPro" id="IPR038717">
    <property type="entry name" value="Tc1-like_DDE_dom"/>
</dbReference>
<dbReference type="SUPFAM" id="SSF46689">
    <property type="entry name" value="Homeodomain-like"/>
    <property type="match status" value="1"/>
</dbReference>
<dbReference type="Gene3D" id="3.30.420.10">
    <property type="entry name" value="Ribonuclease H-like superfamily/Ribonuclease H"/>
    <property type="match status" value="1"/>
</dbReference>
<dbReference type="InterPro" id="IPR025959">
    <property type="entry name" value="Winged_HTH_dom"/>
</dbReference>
<keyword evidence="4" id="KW-1185">Reference proteome</keyword>
<dbReference type="Pfam" id="PF13592">
    <property type="entry name" value="HTH_33"/>
    <property type="match status" value="1"/>
</dbReference>
<dbReference type="InterPro" id="IPR012337">
    <property type="entry name" value="RNaseH-like_sf"/>
</dbReference>
<comment type="caution">
    <text evidence="3">The sequence shown here is derived from an EMBL/GenBank/DDBJ whole genome shotgun (WGS) entry which is preliminary data.</text>
</comment>
<dbReference type="PANTHER" id="PTHR46564:SF1">
    <property type="entry name" value="TRANSPOSASE"/>
    <property type="match status" value="1"/>
</dbReference>
<sequence>MAPQLESWRRDLIKSMIKLDFDNKVIASEASCNVRTVQRIRLEKAGPRMTSANRTTAGRRSSITAPMRKALCDILTERPDMYRSELVEFLDDKFGIKVSERSIGRTLKSAGWTRKTLRRVAQQRDDDLRDLYLHTIAQYKSYQLVFVDESGCDGRAGYRRWGWSPRGTSAVQVTRFGRGKRWHILPAYAQDGIMLRRVYQGSTDSEVFEGFISQLLQHCGRYPEPKSVIVMDNASWHHSDRIQQMCLEAGVKVVFLSPYSPDFNPIEEHFGVLKRFIRKTWFENNDFIQRDFKMYLEWCVDVVGDYVTTAENHFRHAGISITQTPS</sequence>
<evidence type="ECO:0000313" key="3">
    <source>
        <dbReference type="EMBL" id="KAI1847292.1"/>
    </source>
</evidence>
<organism evidence="3 4">
    <name type="scientific">Neoarthrinium moseri</name>
    <dbReference type="NCBI Taxonomy" id="1658444"/>
    <lineage>
        <taxon>Eukaryota</taxon>
        <taxon>Fungi</taxon>
        <taxon>Dikarya</taxon>
        <taxon>Ascomycota</taxon>
        <taxon>Pezizomycotina</taxon>
        <taxon>Sordariomycetes</taxon>
        <taxon>Xylariomycetidae</taxon>
        <taxon>Amphisphaeriales</taxon>
        <taxon>Apiosporaceae</taxon>
        <taxon>Neoarthrinium</taxon>
    </lineage>
</organism>
<dbReference type="PANTHER" id="PTHR46564">
    <property type="entry name" value="TRANSPOSASE"/>
    <property type="match status" value="1"/>
</dbReference>
<protein>
    <recommendedName>
        <fullName evidence="5">Transposase</fullName>
    </recommendedName>
</protein>
<evidence type="ECO:0000259" key="2">
    <source>
        <dbReference type="Pfam" id="PF13592"/>
    </source>
</evidence>
<gene>
    <name evidence="3" type="ORF">JX265_013980</name>
</gene>
<dbReference type="InterPro" id="IPR009057">
    <property type="entry name" value="Homeodomain-like_sf"/>
</dbReference>
<feature type="domain" description="Tc1-like transposase DDE" evidence="1">
    <location>
        <begin position="143"/>
        <end position="282"/>
    </location>
</feature>
<dbReference type="EMBL" id="JAFIMR010000104">
    <property type="protein sequence ID" value="KAI1847292.1"/>
    <property type="molecule type" value="Genomic_DNA"/>
</dbReference>
<evidence type="ECO:0000259" key="1">
    <source>
        <dbReference type="Pfam" id="PF13358"/>
    </source>
</evidence>
<dbReference type="InterPro" id="IPR047655">
    <property type="entry name" value="Transpos_IS630-like"/>
</dbReference>
<dbReference type="NCBIfam" id="NF033545">
    <property type="entry name" value="transpos_IS630"/>
    <property type="match status" value="1"/>
</dbReference>
<evidence type="ECO:0008006" key="5">
    <source>
        <dbReference type="Google" id="ProtNLM"/>
    </source>
</evidence>
<dbReference type="GO" id="GO:0003676">
    <property type="term" value="F:nucleic acid binding"/>
    <property type="evidence" value="ECO:0007669"/>
    <property type="project" value="InterPro"/>
</dbReference>
<name>A0A9Q0AI07_9PEZI</name>
<dbReference type="Proteomes" id="UP000829685">
    <property type="component" value="Unassembled WGS sequence"/>
</dbReference>
<feature type="domain" description="Winged helix-turn helix" evidence="2">
    <location>
        <begin position="83"/>
        <end position="129"/>
    </location>
</feature>
<dbReference type="InterPro" id="IPR036397">
    <property type="entry name" value="RNaseH_sf"/>
</dbReference>
<dbReference type="AlphaFoldDB" id="A0A9Q0AI07"/>
<dbReference type="Pfam" id="PF13358">
    <property type="entry name" value="DDE_3"/>
    <property type="match status" value="1"/>
</dbReference>